<dbReference type="PROSITE" id="PS50862">
    <property type="entry name" value="AA_TRNA_LIGASE_II"/>
    <property type="match status" value="1"/>
</dbReference>
<reference evidence="9 10" key="1">
    <citation type="submission" date="2014-04" db="EMBL/GenBank/DDBJ databases">
        <title>Genome evolution of avian class.</title>
        <authorList>
            <person name="Zhang G."/>
            <person name="Li C."/>
        </authorList>
    </citation>
    <scope>NUCLEOTIDE SEQUENCE [LARGE SCALE GENOMIC DNA]</scope>
    <source>
        <strain evidence="9">BGI_N302</strain>
    </source>
</reference>
<dbReference type="Gene3D" id="2.40.50.140">
    <property type="entry name" value="Nucleic acid-binding proteins"/>
    <property type="match status" value="1"/>
</dbReference>
<evidence type="ECO:0000256" key="1">
    <source>
        <dbReference type="ARBA" id="ARBA00008226"/>
    </source>
</evidence>
<keyword evidence="4" id="KW-0547">Nucleotide-binding</keyword>
<dbReference type="InterPro" id="IPR004522">
    <property type="entry name" value="Asn-tRNA-ligase"/>
</dbReference>
<gene>
    <name evidence="9" type="ORF">N302_10791</name>
</gene>
<dbReference type="InterPro" id="IPR004364">
    <property type="entry name" value="Aa-tRNA-synt_II"/>
</dbReference>
<protein>
    <recommendedName>
        <fullName evidence="2">asparagine--tRNA ligase</fullName>
        <ecNumber evidence="2">6.1.1.22</ecNumber>
    </recommendedName>
</protein>
<name>A0A091FER4_CORBR</name>
<keyword evidence="10" id="KW-1185">Reference proteome</keyword>
<feature type="non-terminal residue" evidence="9">
    <location>
        <position position="432"/>
    </location>
</feature>
<sequence length="432" mass="49022">GWVRSVRSQKEVLFLHINDGSSLESLQVVADPSLEKRDLTFGSAVEVQGKLVKSPHRMQNMELQAETIRVVGPCDIWSFPLKMKERHPLEYVRQFPHLRCRSNTLGALLRIRSEATAGIHSFFQDNGYVHIHTPIITSNDCEGAGELFQIGTSSEAKESAEKTHFFNVPAFLTVSGQLHLEVMAGAFTHVFTFGPTFRAENSQSRRHLAEFYMVEAELSFTESLQDIMQVMEDLFKTVTSTVLSKCPHDVELFHKYIAPAQKSDITHKLFSSSGRISYSEAVEILKQAPQTFTFKPEWGCDLQTEHEKYLVKHCGEVPVFVVNYPYDLKPFYMRDNEDGPQHTVAAVDLLVPGVGELCGGSLREERLPFLKSRLQRLGLTDAYQWYLDLRKFGSVPHGGFGMGFERYLQYILGVDNIKDVIPFPRFPHSCLL</sequence>
<keyword evidence="6" id="KW-0648">Protein biosynthesis</keyword>
<dbReference type="SUPFAM" id="SSF50249">
    <property type="entry name" value="Nucleic acid-binding proteins"/>
    <property type="match status" value="1"/>
</dbReference>
<dbReference type="Gene3D" id="3.30.930.10">
    <property type="entry name" value="Bira Bifunctional Protein, Domain 2"/>
    <property type="match status" value="1"/>
</dbReference>
<dbReference type="InterPro" id="IPR045864">
    <property type="entry name" value="aa-tRNA-synth_II/BPL/LPL"/>
</dbReference>
<dbReference type="CDD" id="cd00776">
    <property type="entry name" value="AsxRS_core"/>
    <property type="match status" value="1"/>
</dbReference>
<dbReference type="PRINTS" id="PR01042">
    <property type="entry name" value="TRNASYNTHASP"/>
</dbReference>
<dbReference type="GO" id="GO:0006421">
    <property type="term" value="P:asparaginyl-tRNA aminoacylation"/>
    <property type="evidence" value="ECO:0007669"/>
    <property type="project" value="InterPro"/>
</dbReference>
<dbReference type="InterPro" id="IPR004365">
    <property type="entry name" value="NA-bd_OB_tRNA"/>
</dbReference>
<evidence type="ECO:0000313" key="9">
    <source>
        <dbReference type="EMBL" id="KFO60065.1"/>
    </source>
</evidence>
<dbReference type="PANTHER" id="PTHR22594:SF34">
    <property type="entry name" value="ASPARAGINE--TRNA LIGASE, MITOCHONDRIAL-RELATED"/>
    <property type="match status" value="1"/>
</dbReference>
<evidence type="ECO:0000313" key="10">
    <source>
        <dbReference type="Proteomes" id="UP000052976"/>
    </source>
</evidence>
<dbReference type="Proteomes" id="UP000052976">
    <property type="component" value="Unassembled WGS sequence"/>
</dbReference>
<evidence type="ECO:0000256" key="2">
    <source>
        <dbReference type="ARBA" id="ARBA00012816"/>
    </source>
</evidence>
<feature type="non-terminal residue" evidence="9">
    <location>
        <position position="1"/>
    </location>
</feature>
<evidence type="ECO:0000256" key="6">
    <source>
        <dbReference type="ARBA" id="ARBA00022917"/>
    </source>
</evidence>
<keyword evidence="5" id="KW-0067">ATP-binding</keyword>
<comment type="similarity">
    <text evidence="1">Belongs to the class-II aminoacyl-tRNA synthetase family.</text>
</comment>
<dbReference type="NCBIfam" id="TIGR00457">
    <property type="entry name" value="asnS"/>
    <property type="match status" value="1"/>
</dbReference>
<dbReference type="GO" id="GO:0003676">
    <property type="term" value="F:nucleic acid binding"/>
    <property type="evidence" value="ECO:0007669"/>
    <property type="project" value="InterPro"/>
</dbReference>
<dbReference type="NCBIfam" id="NF003037">
    <property type="entry name" value="PRK03932.1"/>
    <property type="match status" value="1"/>
</dbReference>
<evidence type="ECO:0000259" key="8">
    <source>
        <dbReference type="PROSITE" id="PS50862"/>
    </source>
</evidence>
<keyword evidence="3" id="KW-0436">Ligase</keyword>
<evidence type="ECO:0000256" key="7">
    <source>
        <dbReference type="ARBA" id="ARBA00023146"/>
    </source>
</evidence>
<evidence type="ECO:0000256" key="3">
    <source>
        <dbReference type="ARBA" id="ARBA00022598"/>
    </source>
</evidence>
<dbReference type="FunFam" id="3.30.930.10:FF:000016">
    <property type="entry name" value="Asparagine--tRNA ligase"/>
    <property type="match status" value="1"/>
</dbReference>
<evidence type="ECO:0000256" key="4">
    <source>
        <dbReference type="ARBA" id="ARBA00022741"/>
    </source>
</evidence>
<dbReference type="GO" id="GO:0005739">
    <property type="term" value="C:mitochondrion"/>
    <property type="evidence" value="ECO:0007669"/>
    <property type="project" value="TreeGrafter"/>
</dbReference>
<dbReference type="STRING" id="85066.A0A091FER4"/>
<accession>A0A091FER4</accession>
<dbReference type="Pfam" id="PF00152">
    <property type="entry name" value="tRNA-synt_2"/>
    <property type="match status" value="1"/>
</dbReference>
<dbReference type="InterPro" id="IPR002312">
    <property type="entry name" value="Asp/Asn-tRNA-synth_IIb"/>
</dbReference>
<dbReference type="CDD" id="cd04318">
    <property type="entry name" value="EcAsnRS_like_N"/>
    <property type="match status" value="1"/>
</dbReference>
<dbReference type="GO" id="GO:0004816">
    <property type="term" value="F:asparagine-tRNA ligase activity"/>
    <property type="evidence" value="ECO:0007669"/>
    <property type="project" value="UniProtKB-EC"/>
</dbReference>
<keyword evidence="7" id="KW-0030">Aminoacyl-tRNA synthetase</keyword>
<feature type="domain" description="Aminoacyl-transfer RNA synthetases class-II family profile" evidence="8">
    <location>
        <begin position="109"/>
        <end position="422"/>
    </location>
</feature>
<evidence type="ECO:0000256" key="5">
    <source>
        <dbReference type="ARBA" id="ARBA00022840"/>
    </source>
</evidence>
<dbReference type="EMBL" id="KK718917">
    <property type="protein sequence ID" value="KFO60065.1"/>
    <property type="molecule type" value="Genomic_DNA"/>
</dbReference>
<dbReference type="GO" id="GO:0005524">
    <property type="term" value="F:ATP binding"/>
    <property type="evidence" value="ECO:0007669"/>
    <property type="project" value="UniProtKB-KW"/>
</dbReference>
<dbReference type="PANTHER" id="PTHR22594">
    <property type="entry name" value="ASPARTYL/LYSYL-TRNA SYNTHETASE"/>
    <property type="match status" value="1"/>
</dbReference>
<dbReference type="SUPFAM" id="SSF55681">
    <property type="entry name" value="Class II aaRS and biotin synthetases"/>
    <property type="match status" value="1"/>
</dbReference>
<proteinExistence type="inferred from homology"/>
<dbReference type="Pfam" id="PF01336">
    <property type="entry name" value="tRNA_anti-codon"/>
    <property type="match status" value="1"/>
</dbReference>
<dbReference type="AlphaFoldDB" id="A0A091FER4"/>
<dbReference type="EC" id="6.1.1.22" evidence="2"/>
<organism evidence="9 10">
    <name type="scientific">Corvus brachyrhynchos</name>
    <name type="common">American crow</name>
    <dbReference type="NCBI Taxonomy" id="85066"/>
    <lineage>
        <taxon>Eukaryota</taxon>
        <taxon>Metazoa</taxon>
        <taxon>Chordata</taxon>
        <taxon>Craniata</taxon>
        <taxon>Vertebrata</taxon>
        <taxon>Euteleostomi</taxon>
        <taxon>Archelosauria</taxon>
        <taxon>Archosauria</taxon>
        <taxon>Dinosauria</taxon>
        <taxon>Saurischia</taxon>
        <taxon>Theropoda</taxon>
        <taxon>Coelurosauria</taxon>
        <taxon>Aves</taxon>
        <taxon>Neognathae</taxon>
        <taxon>Neoaves</taxon>
        <taxon>Telluraves</taxon>
        <taxon>Australaves</taxon>
        <taxon>Passeriformes</taxon>
        <taxon>Corvoidea</taxon>
        <taxon>Corvidae</taxon>
        <taxon>Corvus</taxon>
    </lineage>
</organism>
<dbReference type="InterPro" id="IPR006195">
    <property type="entry name" value="aa-tRNA-synth_II"/>
</dbReference>
<dbReference type="InterPro" id="IPR012340">
    <property type="entry name" value="NA-bd_OB-fold"/>
</dbReference>